<dbReference type="GO" id="GO:0046983">
    <property type="term" value="F:protein dimerization activity"/>
    <property type="evidence" value="ECO:0007669"/>
    <property type="project" value="InterPro"/>
</dbReference>
<protein>
    <recommendedName>
        <fullName evidence="2">HAT C-terminal dimerisation domain-containing protein</fullName>
    </recommendedName>
</protein>
<dbReference type="EMBL" id="NMUH01006667">
    <property type="protein sequence ID" value="MQM15752.1"/>
    <property type="molecule type" value="Genomic_DNA"/>
</dbReference>
<keyword evidence="4" id="KW-1185">Reference proteome</keyword>
<feature type="non-terminal residue" evidence="3">
    <location>
        <position position="44"/>
    </location>
</feature>
<evidence type="ECO:0000256" key="1">
    <source>
        <dbReference type="SAM" id="MobiDB-lite"/>
    </source>
</evidence>
<reference evidence="3" key="1">
    <citation type="submission" date="2017-07" db="EMBL/GenBank/DDBJ databases">
        <title>Taro Niue Genome Assembly and Annotation.</title>
        <authorList>
            <person name="Atibalentja N."/>
            <person name="Keating K."/>
            <person name="Fields C.J."/>
        </authorList>
    </citation>
    <scope>NUCLEOTIDE SEQUENCE</scope>
    <source>
        <strain evidence="3">Niue_2</strain>
        <tissue evidence="3">Leaf</tissue>
    </source>
</reference>
<feature type="compositionally biased region" description="Low complexity" evidence="1">
    <location>
        <begin position="17"/>
        <end position="31"/>
    </location>
</feature>
<dbReference type="InterPro" id="IPR008906">
    <property type="entry name" value="HATC_C_dom"/>
</dbReference>
<evidence type="ECO:0000313" key="3">
    <source>
        <dbReference type="EMBL" id="MQM15752.1"/>
    </source>
</evidence>
<comment type="caution">
    <text evidence="3">The sequence shown here is derived from an EMBL/GenBank/DDBJ whole genome shotgun (WGS) entry which is preliminary data.</text>
</comment>
<name>A0A843X8U2_COLES</name>
<dbReference type="Proteomes" id="UP000652761">
    <property type="component" value="Unassembled WGS sequence"/>
</dbReference>
<feature type="domain" description="HAT C-terminal dimerisation" evidence="2">
    <location>
        <begin position="1"/>
        <end position="30"/>
    </location>
</feature>
<gene>
    <name evidence="3" type="ORF">Taro_048702</name>
</gene>
<dbReference type="Pfam" id="PF05699">
    <property type="entry name" value="Dimer_Tnp_hAT"/>
    <property type="match status" value="1"/>
</dbReference>
<proteinExistence type="predicted"/>
<feature type="compositionally biased region" description="Basic and acidic residues" evidence="1">
    <location>
        <begin position="35"/>
        <end position="44"/>
    </location>
</feature>
<sequence length="44" mass="4789">MARDVLAIPVSTVASESTFNTGSRGTTNSSTMWESMDRGDLRRP</sequence>
<organism evidence="3 4">
    <name type="scientific">Colocasia esculenta</name>
    <name type="common">Wild taro</name>
    <name type="synonym">Arum esculentum</name>
    <dbReference type="NCBI Taxonomy" id="4460"/>
    <lineage>
        <taxon>Eukaryota</taxon>
        <taxon>Viridiplantae</taxon>
        <taxon>Streptophyta</taxon>
        <taxon>Embryophyta</taxon>
        <taxon>Tracheophyta</taxon>
        <taxon>Spermatophyta</taxon>
        <taxon>Magnoliopsida</taxon>
        <taxon>Liliopsida</taxon>
        <taxon>Araceae</taxon>
        <taxon>Aroideae</taxon>
        <taxon>Colocasieae</taxon>
        <taxon>Colocasia</taxon>
    </lineage>
</organism>
<accession>A0A843X8U2</accession>
<evidence type="ECO:0000259" key="2">
    <source>
        <dbReference type="Pfam" id="PF05699"/>
    </source>
</evidence>
<evidence type="ECO:0000313" key="4">
    <source>
        <dbReference type="Proteomes" id="UP000652761"/>
    </source>
</evidence>
<feature type="region of interest" description="Disordered" evidence="1">
    <location>
        <begin position="15"/>
        <end position="44"/>
    </location>
</feature>
<dbReference type="AlphaFoldDB" id="A0A843X8U2"/>